<accession>A0A8J4BQ74</accession>
<feature type="compositionally biased region" description="Basic and acidic residues" evidence="1">
    <location>
        <begin position="244"/>
        <end position="255"/>
    </location>
</feature>
<feature type="compositionally biased region" description="Basic and acidic residues" evidence="1">
    <location>
        <begin position="379"/>
        <end position="389"/>
    </location>
</feature>
<protein>
    <submittedName>
        <fullName evidence="2">Uncharacterized protein</fullName>
    </submittedName>
</protein>
<feature type="region of interest" description="Disordered" evidence="1">
    <location>
        <begin position="83"/>
        <end position="223"/>
    </location>
</feature>
<gene>
    <name evidence="2" type="ORF">Vafri_17328</name>
</gene>
<feature type="region of interest" description="Disordered" evidence="1">
    <location>
        <begin position="238"/>
        <end position="260"/>
    </location>
</feature>
<feature type="compositionally biased region" description="Basic and acidic residues" evidence="1">
    <location>
        <begin position="351"/>
        <end position="360"/>
    </location>
</feature>
<feature type="region of interest" description="Disordered" evidence="1">
    <location>
        <begin position="336"/>
        <end position="389"/>
    </location>
</feature>
<dbReference type="AlphaFoldDB" id="A0A8J4BQ74"/>
<evidence type="ECO:0000256" key="1">
    <source>
        <dbReference type="SAM" id="MobiDB-lite"/>
    </source>
</evidence>
<sequence length="389" mass="39798">MRPEDQFHDYTLASKLERFVAAVEQTLVSWQRTGLSEIIQRGYRCRIKEQPSQVKVLASLQHRLPWRREPYILQLHLPTSLALGRGGLPYSSPSSGRDRHQQKAQQTSSDAAATGAVAATAPAGTADPRFPSPSSSSSPSSLPTTASDAVSARPLTEGPPPGLMQPPAPHSSREGPGPCPGQPTAPVEDVSGGVAAEAGGGGTSGVGTGAPVSGAGVDPLSYSGAYGSDEFAVRILPESLRQGSEGEERVRENTHGVESCTTEVVCEATRNNSGGIGGGDPPICGGVGAAAAVSGDGVDGGGDANEADPGWEVGVDLDLTDLLSRIDDIVNDVEAHDATALDLDPGGSRNSIRDGERGVDPDLDSGLKAGDSGGSGNTELKRTEAQKAA</sequence>
<dbReference type="Proteomes" id="UP000747399">
    <property type="component" value="Unassembled WGS sequence"/>
</dbReference>
<reference evidence="2" key="1">
    <citation type="journal article" date="2021" name="Proc. Natl. Acad. Sci. U.S.A.">
        <title>Three genomes in the algal genus Volvox reveal the fate of a haploid sex-determining region after a transition to homothallism.</title>
        <authorList>
            <person name="Yamamoto K."/>
            <person name="Hamaji T."/>
            <person name="Kawai-Toyooka H."/>
            <person name="Matsuzaki R."/>
            <person name="Takahashi F."/>
            <person name="Nishimura Y."/>
            <person name="Kawachi M."/>
            <person name="Noguchi H."/>
            <person name="Minakuchi Y."/>
            <person name="Umen J.G."/>
            <person name="Toyoda A."/>
            <person name="Nozaki H."/>
        </authorList>
    </citation>
    <scope>NUCLEOTIDE SEQUENCE</scope>
    <source>
        <strain evidence="2">NIES-3780</strain>
    </source>
</reference>
<feature type="compositionally biased region" description="Pro residues" evidence="1">
    <location>
        <begin position="157"/>
        <end position="169"/>
    </location>
</feature>
<feature type="non-terminal residue" evidence="2">
    <location>
        <position position="1"/>
    </location>
</feature>
<feature type="compositionally biased region" description="Gly residues" evidence="1">
    <location>
        <begin position="198"/>
        <end position="208"/>
    </location>
</feature>
<keyword evidence="3" id="KW-1185">Reference proteome</keyword>
<evidence type="ECO:0000313" key="3">
    <source>
        <dbReference type="Proteomes" id="UP000747399"/>
    </source>
</evidence>
<feature type="compositionally biased region" description="Low complexity" evidence="1">
    <location>
        <begin position="107"/>
        <end position="141"/>
    </location>
</feature>
<evidence type="ECO:0000313" key="2">
    <source>
        <dbReference type="EMBL" id="GIL63202.1"/>
    </source>
</evidence>
<proteinExistence type="predicted"/>
<dbReference type="EMBL" id="BNCO01000056">
    <property type="protein sequence ID" value="GIL63202.1"/>
    <property type="molecule type" value="Genomic_DNA"/>
</dbReference>
<organism evidence="2 3">
    <name type="scientific">Volvox africanus</name>
    <dbReference type="NCBI Taxonomy" id="51714"/>
    <lineage>
        <taxon>Eukaryota</taxon>
        <taxon>Viridiplantae</taxon>
        <taxon>Chlorophyta</taxon>
        <taxon>core chlorophytes</taxon>
        <taxon>Chlorophyceae</taxon>
        <taxon>CS clade</taxon>
        <taxon>Chlamydomonadales</taxon>
        <taxon>Volvocaceae</taxon>
        <taxon>Volvox</taxon>
    </lineage>
</organism>
<comment type="caution">
    <text evidence="2">The sequence shown here is derived from an EMBL/GenBank/DDBJ whole genome shotgun (WGS) entry which is preliminary data.</text>
</comment>
<name>A0A8J4BQ74_9CHLO</name>